<gene>
    <name evidence="2" type="ORF">PS862_05881</name>
</gene>
<dbReference type="Proteomes" id="UP000385207">
    <property type="component" value="Unassembled WGS sequence"/>
</dbReference>
<sequence>MVNSAAGHGALGSLSIPSLITGLAGANRLEEHNLIRFAFGLVALNIVIVAATGGVLLYFL</sequence>
<protein>
    <recommendedName>
        <fullName evidence="4">L-lactate permease</fullName>
    </recommendedName>
</protein>
<dbReference type="AlphaFoldDB" id="A0A5E7Q9R2"/>
<keyword evidence="1" id="KW-0472">Membrane</keyword>
<accession>A0A5E7Q9R2</accession>
<evidence type="ECO:0000256" key="1">
    <source>
        <dbReference type="SAM" id="Phobius"/>
    </source>
</evidence>
<name>A0A5E7Q9R2_PSEFL</name>
<reference evidence="2 3" key="1">
    <citation type="submission" date="2019-09" db="EMBL/GenBank/DDBJ databases">
        <authorList>
            <person name="Chandra G."/>
            <person name="Truman W A."/>
        </authorList>
    </citation>
    <scope>NUCLEOTIDE SEQUENCE [LARGE SCALE GENOMIC DNA]</scope>
    <source>
        <strain evidence="2">PS862</strain>
    </source>
</reference>
<keyword evidence="1" id="KW-1133">Transmembrane helix</keyword>
<evidence type="ECO:0000313" key="3">
    <source>
        <dbReference type="Proteomes" id="UP000385207"/>
    </source>
</evidence>
<evidence type="ECO:0008006" key="4">
    <source>
        <dbReference type="Google" id="ProtNLM"/>
    </source>
</evidence>
<organism evidence="2 3">
    <name type="scientific">Pseudomonas fluorescens</name>
    <dbReference type="NCBI Taxonomy" id="294"/>
    <lineage>
        <taxon>Bacteria</taxon>
        <taxon>Pseudomonadati</taxon>
        <taxon>Pseudomonadota</taxon>
        <taxon>Gammaproteobacteria</taxon>
        <taxon>Pseudomonadales</taxon>
        <taxon>Pseudomonadaceae</taxon>
        <taxon>Pseudomonas</taxon>
    </lineage>
</organism>
<keyword evidence="1" id="KW-0812">Transmembrane</keyword>
<evidence type="ECO:0000313" key="2">
    <source>
        <dbReference type="EMBL" id="VVP57940.1"/>
    </source>
</evidence>
<dbReference type="EMBL" id="CABVII010000071">
    <property type="protein sequence ID" value="VVP57940.1"/>
    <property type="molecule type" value="Genomic_DNA"/>
</dbReference>
<proteinExistence type="predicted"/>
<feature type="transmembrane region" description="Helical" evidence="1">
    <location>
        <begin position="37"/>
        <end position="59"/>
    </location>
</feature>
<feature type="transmembrane region" description="Helical" evidence="1">
    <location>
        <begin position="6"/>
        <end position="25"/>
    </location>
</feature>